<keyword evidence="3 7" id="KW-0812">Transmembrane</keyword>
<evidence type="ECO:0000256" key="5">
    <source>
        <dbReference type="ARBA" id="ARBA00022989"/>
    </source>
</evidence>
<gene>
    <name evidence="9" type="ORF">H8R94_04145</name>
</gene>
<keyword evidence="10" id="KW-1185">Reference proteome</keyword>
<dbReference type="InterPro" id="IPR043429">
    <property type="entry name" value="ArtM/GltK/GlnP/TcyL/YhdX-like"/>
</dbReference>
<evidence type="ECO:0000313" key="9">
    <source>
        <dbReference type="EMBL" id="MBC5685799.1"/>
    </source>
</evidence>
<proteinExistence type="inferred from homology"/>
<dbReference type="SUPFAM" id="SSF161098">
    <property type="entry name" value="MetI-like"/>
    <property type="match status" value="1"/>
</dbReference>
<evidence type="ECO:0000256" key="7">
    <source>
        <dbReference type="RuleBase" id="RU363032"/>
    </source>
</evidence>
<dbReference type="RefSeq" id="WP_118280058.1">
    <property type="nucleotide sequence ID" value="NZ_JACOPG010000002.1"/>
</dbReference>
<dbReference type="EMBL" id="JACOPG010000002">
    <property type="protein sequence ID" value="MBC5685799.1"/>
    <property type="molecule type" value="Genomic_DNA"/>
</dbReference>
<evidence type="ECO:0000256" key="6">
    <source>
        <dbReference type="ARBA" id="ARBA00023136"/>
    </source>
</evidence>
<evidence type="ECO:0000256" key="4">
    <source>
        <dbReference type="ARBA" id="ARBA00022970"/>
    </source>
</evidence>
<feature type="transmembrane region" description="Helical" evidence="7">
    <location>
        <begin position="100"/>
        <end position="122"/>
    </location>
</feature>
<dbReference type="PANTHER" id="PTHR30614">
    <property type="entry name" value="MEMBRANE COMPONENT OF AMINO ACID ABC TRANSPORTER"/>
    <property type="match status" value="1"/>
</dbReference>
<keyword evidence="6 7" id="KW-0472">Membrane</keyword>
<dbReference type="PROSITE" id="PS50928">
    <property type="entry name" value="ABC_TM1"/>
    <property type="match status" value="1"/>
</dbReference>
<evidence type="ECO:0000259" key="8">
    <source>
        <dbReference type="PROSITE" id="PS50928"/>
    </source>
</evidence>
<sequence length="244" mass="26890">MSNGWNTFVTDFRFVFIQDDRWKSLFQGLGNTLVITFFAVMIGIVLGAIVATVRTTYDKNNGDMKKRNPVGFYILSIANVICKLYLTVIRGTPVVVQLMIAYFIIFATSNNSTAVAVFAFGINSGAYVAEIIRGGIMSIDEGQFEAGRSLGFNYGQTMIYIIIPQVFKVVLPTLCNEFIVLLKETSVAGYVGIMDLTKAGDIIRGRTFSAFLPLLGVAAIYLVMVVILTALVGCLERSLRKNER</sequence>
<evidence type="ECO:0000256" key="2">
    <source>
        <dbReference type="ARBA" id="ARBA00010072"/>
    </source>
</evidence>
<evidence type="ECO:0000313" key="10">
    <source>
        <dbReference type="Proteomes" id="UP000643810"/>
    </source>
</evidence>
<keyword evidence="5 7" id="KW-1133">Transmembrane helix</keyword>
<comment type="subcellular location">
    <subcellularLocation>
        <location evidence="7">Cell membrane</location>
        <topology evidence="7">Multi-pass membrane protein</topology>
    </subcellularLocation>
    <subcellularLocation>
        <location evidence="1">Membrane</location>
        <topology evidence="1">Multi-pass membrane protein</topology>
    </subcellularLocation>
</comment>
<name>A0ABR7GEC0_9FIRM</name>
<protein>
    <submittedName>
        <fullName evidence="9">Amino acid ABC transporter permease</fullName>
    </submittedName>
</protein>
<dbReference type="Gene3D" id="1.10.3720.10">
    <property type="entry name" value="MetI-like"/>
    <property type="match status" value="1"/>
</dbReference>
<feature type="domain" description="ABC transmembrane type-1" evidence="8">
    <location>
        <begin position="29"/>
        <end position="232"/>
    </location>
</feature>
<keyword evidence="7" id="KW-0813">Transport</keyword>
<dbReference type="Proteomes" id="UP000643810">
    <property type="component" value="Unassembled WGS sequence"/>
</dbReference>
<reference evidence="9 10" key="1">
    <citation type="submission" date="2020-08" db="EMBL/GenBank/DDBJ databases">
        <title>Genome public.</title>
        <authorList>
            <person name="Liu C."/>
            <person name="Sun Q."/>
        </authorList>
    </citation>
    <scope>NUCLEOTIDE SEQUENCE [LARGE SCALE GENOMIC DNA]</scope>
    <source>
        <strain evidence="9 10">NSJ-9</strain>
    </source>
</reference>
<dbReference type="CDD" id="cd06261">
    <property type="entry name" value="TM_PBP2"/>
    <property type="match status" value="1"/>
</dbReference>
<feature type="transmembrane region" description="Helical" evidence="7">
    <location>
        <begin position="210"/>
        <end position="235"/>
    </location>
</feature>
<dbReference type="InterPro" id="IPR000515">
    <property type="entry name" value="MetI-like"/>
</dbReference>
<dbReference type="InterPro" id="IPR035906">
    <property type="entry name" value="MetI-like_sf"/>
</dbReference>
<evidence type="ECO:0000256" key="3">
    <source>
        <dbReference type="ARBA" id="ARBA00022692"/>
    </source>
</evidence>
<feature type="transmembrane region" description="Helical" evidence="7">
    <location>
        <begin position="29"/>
        <end position="50"/>
    </location>
</feature>
<accession>A0ABR7GEC0</accession>
<dbReference type="PANTHER" id="PTHR30614:SF20">
    <property type="entry name" value="GLUTAMINE TRANSPORT SYSTEM PERMEASE PROTEIN GLNP"/>
    <property type="match status" value="1"/>
</dbReference>
<feature type="transmembrane region" description="Helical" evidence="7">
    <location>
        <begin position="70"/>
        <end position="88"/>
    </location>
</feature>
<organism evidence="9 10">
    <name type="scientific">Roseburia lenta</name>
    <dbReference type="NCBI Taxonomy" id="2763061"/>
    <lineage>
        <taxon>Bacteria</taxon>
        <taxon>Bacillati</taxon>
        <taxon>Bacillota</taxon>
        <taxon>Clostridia</taxon>
        <taxon>Lachnospirales</taxon>
        <taxon>Lachnospiraceae</taxon>
        <taxon>Roseburia</taxon>
    </lineage>
</organism>
<comment type="caution">
    <text evidence="9">The sequence shown here is derived from an EMBL/GenBank/DDBJ whole genome shotgun (WGS) entry which is preliminary data.</text>
</comment>
<evidence type="ECO:0000256" key="1">
    <source>
        <dbReference type="ARBA" id="ARBA00004141"/>
    </source>
</evidence>
<keyword evidence="4" id="KW-0029">Amino-acid transport</keyword>
<dbReference type="Pfam" id="PF00528">
    <property type="entry name" value="BPD_transp_1"/>
    <property type="match status" value="1"/>
</dbReference>
<comment type="similarity">
    <text evidence="2">Belongs to the binding-protein-dependent transport system permease family. HisMQ subfamily.</text>
</comment>